<sequence length="307" mass="33951">MPDNCCVPLCCKSGYRVGPDGGKITCHSLPTTDPRRLKDLHFLDQFFVLKIWLPQHLAYRETIDKAMPQSFKDKYPKTRVIIDGTEIKCQTPSSLVLHSETYSSYKSHAIFKGVIGIAPSGHITFISQLYAGSISDRELTVRSGLLNLPFSQGDVVMADKGFTISDLLEPIGVGLNIPPFLGLQSQQTPSEVIATQEIESERIQVERAINPKFLFNFCKWTLKPSISVLLGAAFAARYKEEMPGEVCPEVPPPPSPPPPDMCNLGFLKTMPINGSDEILFPPGLCHCWGREVQTKSSGIDLVFVDLE</sequence>
<protein>
    <recommendedName>
        <fullName evidence="3">DDE Tnp4 domain-containing protein</fullName>
    </recommendedName>
</protein>
<organism evidence="4 5">
    <name type="scientific">Stylophora pistillata</name>
    <name type="common">Smooth cauliflower coral</name>
    <dbReference type="NCBI Taxonomy" id="50429"/>
    <lineage>
        <taxon>Eukaryota</taxon>
        <taxon>Metazoa</taxon>
        <taxon>Cnidaria</taxon>
        <taxon>Anthozoa</taxon>
        <taxon>Hexacorallia</taxon>
        <taxon>Scleractinia</taxon>
        <taxon>Astrocoeniina</taxon>
        <taxon>Pocilloporidae</taxon>
        <taxon>Stylophora</taxon>
    </lineage>
</organism>
<reference evidence="5" key="1">
    <citation type="journal article" date="2017" name="bioRxiv">
        <title>Comparative analysis of the genomes of Stylophora pistillata and Acropora digitifera provides evidence for extensive differences between species of corals.</title>
        <authorList>
            <person name="Voolstra C.R."/>
            <person name="Li Y."/>
            <person name="Liew Y.J."/>
            <person name="Baumgarten S."/>
            <person name="Zoccola D."/>
            <person name="Flot J.-F."/>
            <person name="Tambutte S."/>
            <person name="Allemand D."/>
            <person name="Aranda M."/>
        </authorList>
    </citation>
    <scope>NUCLEOTIDE SEQUENCE [LARGE SCALE GENOMIC DNA]</scope>
</reference>
<comment type="cofactor">
    <cofactor evidence="1">
        <name>a divalent metal cation</name>
        <dbReference type="ChEBI" id="CHEBI:60240"/>
    </cofactor>
</comment>
<name>A0A2B4RVW8_STYPI</name>
<dbReference type="STRING" id="50429.A0A2B4RVW8"/>
<keyword evidence="5" id="KW-1185">Reference proteome</keyword>
<proteinExistence type="predicted"/>
<accession>A0A2B4RVW8</accession>
<evidence type="ECO:0000313" key="5">
    <source>
        <dbReference type="Proteomes" id="UP000225706"/>
    </source>
</evidence>
<evidence type="ECO:0000256" key="2">
    <source>
        <dbReference type="ARBA" id="ARBA00022723"/>
    </source>
</evidence>
<keyword evidence="2" id="KW-0479">Metal-binding</keyword>
<dbReference type="GO" id="GO:0046872">
    <property type="term" value="F:metal ion binding"/>
    <property type="evidence" value="ECO:0007669"/>
    <property type="project" value="UniProtKB-KW"/>
</dbReference>
<comment type="caution">
    <text evidence="4">The sequence shown here is derived from an EMBL/GenBank/DDBJ whole genome shotgun (WGS) entry which is preliminary data.</text>
</comment>
<dbReference type="AlphaFoldDB" id="A0A2B4RVW8"/>
<evidence type="ECO:0000256" key="1">
    <source>
        <dbReference type="ARBA" id="ARBA00001968"/>
    </source>
</evidence>
<dbReference type="InterPro" id="IPR027806">
    <property type="entry name" value="HARBI1_dom"/>
</dbReference>
<feature type="domain" description="DDE Tnp4" evidence="3">
    <location>
        <begin position="82"/>
        <end position="210"/>
    </location>
</feature>
<dbReference type="Proteomes" id="UP000225706">
    <property type="component" value="Unassembled WGS sequence"/>
</dbReference>
<dbReference type="Pfam" id="PF13359">
    <property type="entry name" value="DDE_Tnp_4"/>
    <property type="match status" value="1"/>
</dbReference>
<evidence type="ECO:0000313" key="4">
    <source>
        <dbReference type="EMBL" id="PFX20477.1"/>
    </source>
</evidence>
<gene>
    <name evidence="4" type="ORF">AWC38_SpisGene15079</name>
</gene>
<dbReference type="EMBL" id="LSMT01000315">
    <property type="protein sequence ID" value="PFX20477.1"/>
    <property type="molecule type" value="Genomic_DNA"/>
</dbReference>
<evidence type="ECO:0000259" key="3">
    <source>
        <dbReference type="Pfam" id="PF13359"/>
    </source>
</evidence>
<dbReference type="PANTHER" id="PTHR23080:SF133">
    <property type="entry name" value="SI:CH211-262I1.5-RELATED"/>
    <property type="match status" value="1"/>
</dbReference>
<dbReference type="PANTHER" id="PTHR23080">
    <property type="entry name" value="THAP DOMAIN PROTEIN"/>
    <property type="match status" value="1"/>
</dbReference>
<dbReference type="OrthoDB" id="5960688at2759"/>